<proteinExistence type="evidence at transcript level"/>
<reference evidence="2" key="1">
    <citation type="journal article" date="2014" name="Insect Biochem. Mol. Biol.">
        <title>An insight into the sialome of the frog biting fly, Corethrella appendiculata.</title>
        <authorList>
            <person name="Ribeiro J.M.C."/>
            <person name="Chagas A.C."/>
            <person name="Pham V.M."/>
            <person name="Lounibos L.P."/>
            <person name="Calvo E."/>
        </authorList>
    </citation>
    <scope>NUCLEOTIDE SEQUENCE</scope>
    <source>
        <tissue evidence="2">Salivary glands</tissue>
    </source>
</reference>
<feature type="region of interest" description="Disordered" evidence="1">
    <location>
        <begin position="597"/>
        <end position="631"/>
    </location>
</feature>
<evidence type="ECO:0000313" key="2">
    <source>
        <dbReference type="EMBL" id="JAB55121.1"/>
    </source>
</evidence>
<accession>U5EPI4</accession>
<protein>
    <submittedName>
        <fullName evidence="2">Uncharacterized protein</fullName>
    </submittedName>
</protein>
<feature type="compositionally biased region" description="Polar residues" evidence="1">
    <location>
        <begin position="408"/>
        <end position="420"/>
    </location>
</feature>
<dbReference type="EMBL" id="GANO01004750">
    <property type="protein sequence ID" value="JAB55121.1"/>
    <property type="molecule type" value="mRNA"/>
</dbReference>
<dbReference type="AlphaFoldDB" id="U5EPI4"/>
<feature type="region of interest" description="Disordered" evidence="1">
    <location>
        <begin position="281"/>
        <end position="306"/>
    </location>
</feature>
<feature type="region of interest" description="Disordered" evidence="1">
    <location>
        <begin position="447"/>
        <end position="468"/>
    </location>
</feature>
<feature type="region of interest" description="Disordered" evidence="1">
    <location>
        <begin position="406"/>
        <end position="431"/>
    </location>
</feature>
<feature type="non-terminal residue" evidence="2">
    <location>
        <position position="1"/>
    </location>
</feature>
<name>U5EPI4_9DIPT</name>
<feature type="region of interest" description="Disordered" evidence="1">
    <location>
        <begin position="162"/>
        <end position="182"/>
    </location>
</feature>
<evidence type="ECO:0000256" key="1">
    <source>
        <dbReference type="SAM" id="MobiDB-lite"/>
    </source>
</evidence>
<organism evidence="2">
    <name type="scientific">Corethrella appendiculata</name>
    <dbReference type="NCBI Taxonomy" id="1370023"/>
    <lineage>
        <taxon>Eukaryota</taxon>
        <taxon>Metazoa</taxon>
        <taxon>Ecdysozoa</taxon>
        <taxon>Arthropoda</taxon>
        <taxon>Hexapoda</taxon>
        <taxon>Insecta</taxon>
        <taxon>Pterygota</taxon>
        <taxon>Neoptera</taxon>
        <taxon>Endopterygota</taxon>
        <taxon>Diptera</taxon>
        <taxon>Nematocera</taxon>
        <taxon>Culicoidea</taxon>
        <taxon>Chaoboridae</taxon>
        <taxon>Corethrella</taxon>
    </lineage>
</organism>
<sequence>ITSWRNSSIKTANKVIGAPPVAPPRKKRLNSLQNRACNTLPPPEIKNGFKDVFGNNGLRRYSFESIGRRDSTIAQLTDDESLQKKSTSCYAIDSKNDVFSDFSKNLTQAEMENTTLGRNASNKMSRVGNHKSDKFFGESLSGSLSEEPYYTEITSTPIVQVHRSKKTPQRNDSNNNHEIGEKDEIDKFVELNITNNNSLGQAITMKIKQEDKTLIDYIDDNVGKASSLDKKAEFLMAMLEDYSDKQRYSEMQPVVEEVIVPKRRKTKHICDHDDHIHEKLHTHEKRTTEETEKKIEAPKDAPRKPSRDLIRYHSHLMHSTHEDVDSEDDCTIVTRPERKNKIPHIPSLPGNLSLIVNDKSSVPPTPSPKSKTIDRQISLPVDMSLSPSPTLVKSSSSSSFLNDLKEAQSAQSVHNYQPEDSNLHDNDGSFTPTSKLAVRKISVTRKISVESSPSPAIEITPPDFVKQTNDSVPVELGRVKKISSTDLPVLVEEQPKQNNEFVEIHLPAKTVLQSNKTDEPVNTKSPEHVKTIDLGELIESSRMINDYDIDHVITQIYNHNKTILNDFKSFLEEEISAKLSTDKDNKMVQELLKKVESSETISVRDDDDNVDDDNIDDDDDETKASNEDLDDCFDPEFEKIEKETKKISKPIKGFRKGRRESIEDVDSWFSHHNDSLFTEGEIHGKRAGRRRSDGGIGIGYDTTRQYPFGVVVRSRNDSSSSEFFDYSKHNNTPDRKSFTLSDKQLNRRGSDFAIAYDNQQQEELTKKLNNIHNKANNNNNNNHSNKDHSLLLKFLNNEKN</sequence>
<feature type="compositionally biased region" description="Acidic residues" evidence="1">
    <location>
        <begin position="605"/>
        <end position="631"/>
    </location>
</feature>